<dbReference type="Proteomes" id="UP000561369">
    <property type="component" value="Unassembled WGS sequence"/>
</dbReference>
<dbReference type="EMBL" id="FNOX01000001">
    <property type="protein sequence ID" value="SDX44614.1"/>
    <property type="molecule type" value="Genomic_DNA"/>
</dbReference>
<dbReference type="RefSeq" id="WP_065929664.1">
    <property type="nucleotide sequence ID" value="NZ_FNOX01000001.1"/>
</dbReference>
<dbReference type="AlphaFoldDB" id="A0A1H3BTA7"/>
<protein>
    <submittedName>
        <fullName evidence="2">Uncharacterized protein</fullName>
    </submittedName>
</protein>
<accession>A0A1H3BTA7</accession>
<evidence type="ECO:0000313" key="2">
    <source>
        <dbReference type="EMBL" id="SDX44614.1"/>
    </source>
</evidence>
<reference evidence="2 3" key="1">
    <citation type="submission" date="2016-10" db="EMBL/GenBank/DDBJ databases">
        <authorList>
            <person name="de Groot N.N."/>
        </authorList>
    </citation>
    <scope>NUCLEOTIDE SEQUENCE [LARGE SCALE GENOMIC DNA]</scope>
    <source>
        <strain evidence="2 3">ICMP 14252</strain>
    </source>
</reference>
<proteinExistence type="predicted"/>
<gene>
    <name evidence="1" type="ORF">HX810_16355</name>
    <name evidence="2" type="ORF">SAMN05216247_10155</name>
</gene>
<evidence type="ECO:0000313" key="1">
    <source>
        <dbReference type="EMBL" id="NWF09235.1"/>
    </source>
</evidence>
<name>A0A1H3BTA7_9PSED</name>
<dbReference type="EMBL" id="JACAQV010000013">
    <property type="protein sequence ID" value="NWF09235.1"/>
    <property type="molecule type" value="Genomic_DNA"/>
</dbReference>
<dbReference type="Proteomes" id="UP000182902">
    <property type="component" value="Unassembled WGS sequence"/>
</dbReference>
<reference evidence="1 4" key="2">
    <citation type="submission" date="2020-04" db="EMBL/GenBank/DDBJ databases">
        <title>Molecular characterization of pseudomonads from Agaricus bisporus reveal novel blotch 2 pathogens in Western Europe.</title>
        <authorList>
            <person name="Taparia T."/>
            <person name="Krijger M."/>
            <person name="Haynes E."/>
            <person name="Elpinstone J.G."/>
            <person name="Noble R."/>
            <person name="Van Der Wolf J."/>
        </authorList>
    </citation>
    <scope>NUCLEOTIDE SEQUENCE [LARGE SCALE GENOMIC DNA]</scope>
    <source>
        <strain evidence="1 4">IPO3765</strain>
    </source>
</reference>
<evidence type="ECO:0000313" key="4">
    <source>
        <dbReference type="Proteomes" id="UP000561369"/>
    </source>
</evidence>
<evidence type="ECO:0000313" key="3">
    <source>
        <dbReference type="Proteomes" id="UP000182902"/>
    </source>
</evidence>
<organism evidence="2 3">
    <name type="scientific">Pseudomonas salomonii</name>
    <dbReference type="NCBI Taxonomy" id="191391"/>
    <lineage>
        <taxon>Bacteria</taxon>
        <taxon>Pseudomonadati</taxon>
        <taxon>Pseudomonadota</taxon>
        <taxon>Gammaproteobacteria</taxon>
        <taxon>Pseudomonadales</taxon>
        <taxon>Pseudomonadaceae</taxon>
        <taxon>Pseudomonas</taxon>
    </lineage>
</organism>
<sequence>MKLDAREGGQIFRDLSKNNRQFEQLGQDVPDELSSKEFSSLMGEHLRLKQDLMLQTTAAGAVLGHRAEMGKIIFNGT</sequence>